<dbReference type="Proteomes" id="UP000740413">
    <property type="component" value="Unassembled WGS sequence"/>
</dbReference>
<gene>
    <name evidence="2" type="ORF">HW347_10730</name>
</gene>
<keyword evidence="1" id="KW-0472">Membrane</keyword>
<accession>A0ABS5WFK0</accession>
<evidence type="ECO:0000313" key="3">
    <source>
        <dbReference type="Proteomes" id="UP000740413"/>
    </source>
</evidence>
<keyword evidence="1" id="KW-1133">Transmembrane helix</keyword>
<comment type="caution">
    <text evidence="2">The sequence shown here is derived from an EMBL/GenBank/DDBJ whole genome shotgun (WGS) entry which is preliminary data.</text>
</comment>
<keyword evidence="3" id="KW-1185">Reference proteome</keyword>
<protein>
    <submittedName>
        <fullName evidence="2">Uncharacterized protein</fullName>
    </submittedName>
</protein>
<feature type="transmembrane region" description="Helical" evidence="1">
    <location>
        <begin position="7"/>
        <end position="25"/>
    </location>
</feature>
<dbReference type="RefSeq" id="WP_214611872.1">
    <property type="nucleotide sequence ID" value="NZ_JACATN010000003.1"/>
</dbReference>
<evidence type="ECO:0000256" key="1">
    <source>
        <dbReference type="SAM" id="Phobius"/>
    </source>
</evidence>
<dbReference type="EMBL" id="JACATN010000003">
    <property type="protein sequence ID" value="MBT2161743.1"/>
    <property type="molecule type" value="Genomic_DNA"/>
</dbReference>
<name>A0ABS5WFK0_9FLAO</name>
<sequence>MKSVKQLFGLFMLTAIYCCAIGMGLNPDRTITAENSSNHSQKESVSAVNAKLYCHTSESETIIDAPSNSTPNPLEGSYKLWGTQKISDRVFESTLAQYTRFSQNLLISKRKADIIFPFHYFW</sequence>
<reference evidence="3" key="1">
    <citation type="submission" date="2023-07" db="EMBL/GenBank/DDBJ databases">
        <title>Zobellia barbeyronii sp. nov., a new marine flavobacterium, isolated from green and red algae.</title>
        <authorList>
            <person name="Nedashkovskaya O.I."/>
            <person name="Otstavnykh N."/>
            <person name="Zhukova N."/>
            <person name="Guzev K."/>
            <person name="Chausova V."/>
            <person name="Tekutyeva L."/>
            <person name="Mikhailov V."/>
            <person name="Isaeva M."/>
        </authorList>
    </citation>
    <scope>NUCLEOTIDE SEQUENCE [LARGE SCALE GENOMIC DNA]</scope>
    <source>
        <strain evidence="3">KMM 6746</strain>
    </source>
</reference>
<keyword evidence="1" id="KW-0812">Transmembrane</keyword>
<organism evidence="2 3">
    <name type="scientific">Zobellia barbeyronii</name>
    <dbReference type="NCBI Taxonomy" id="2748009"/>
    <lineage>
        <taxon>Bacteria</taxon>
        <taxon>Pseudomonadati</taxon>
        <taxon>Bacteroidota</taxon>
        <taxon>Flavobacteriia</taxon>
        <taxon>Flavobacteriales</taxon>
        <taxon>Flavobacteriaceae</taxon>
        <taxon>Zobellia</taxon>
    </lineage>
</organism>
<proteinExistence type="predicted"/>
<evidence type="ECO:0000313" key="2">
    <source>
        <dbReference type="EMBL" id="MBT2161743.1"/>
    </source>
</evidence>